<dbReference type="PANTHER" id="PTHR45974:SF23">
    <property type="entry name" value="PROTEIN KINASE DOMAIN-CONTAINING PROTEIN"/>
    <property type="match status" value="1"/>
</dbReference>
<evidence type="ECO:0000256" key="18">
    <source>
        <dbReference type="ARBA" id="ARBA00048679"/>
    </source>
</evidence>
<name>A0A7J7HLT7_CAMSI</name>
<dbReference type="Pfam" id="PF07714">
    <property type="entry name" value="PK_Tyr_Ser-Thr"/>
    <property type="match status" value="1"/>
</dbReference>
<feature type="transmembrane region" description="Helical" evidence="20">
    <location>
        <begin position="55"/>
        <end position="74"/>
    </location>
</feature>
<dbReference type="EMBL" id="JACBKZ010000003">
    <property type="protein sequence ID" value="KAF5953525.1"/>
    <property type="molecule type" value="Genomic_DNA"/>
</dbReference>
<keyword evidence="11" id="KW-0418">Kinase</keyword>
<keyword evidence="7 20" id="KW-0812">Transmembrane</keyword>
<gene>
    <name evidence="22" type="ORF">HYC85_006381</name>
</gene>
<dbReference type="InterPro" id="IPR017441">
    <property type="entry name" value="Protein_kinase_ATP_BS"/>
</dbReference>
<keyword evidence="10 19" id="KW-0547">Nucleotide-binding</keyword>
<evidence type="ECO:0000256" key="5">
    <source>
        <dbReference type="ARBA" id="ARBA00022614"/>
    </source>
</evidence>
<dbReference type="InterPro" id="IPR001245">
    <property type="entry name" value="Ser-Thr/Tyr_kinase_cat_dom"/>
</dbReference>
<dbReference type="Gene3D" id="3.30.200.20">
    <property type="entry name" value="Phosphorylase Kinase, domain 1"/>
    <property type="match status" value="1"/>
</dbReference>
<evidence type="ECO:0000256" key="16">
    <source>
        <dbReference type="ARBA" id="ARBA00023180"/>
    </source>
</evidence>
<comment type="caution">
    <text evidence="22">The sequence shown here is derived from an EMBL/GenBank/DDBJ whole genome shotgun (WGS) entry which is preliminary data.</text>
</comment>
<dbReference type="InterPro" id="IPR001611">
    <property type="entry name" value="Leu-rich_rpt"/>
</dbReference>
<feature type="binding site" evidence="19">
    <location>
        <position position="699"/>
    </location>
    <ligand>
        <name>ATP</name>
        <dbReference type="ChEBI" id="CHEBI:30616"/>
    </ligand>
</feature>
<evidence type="ECO:0000313" key="22">
    <source>
        <dbReference type="EMBL" id="KAF5953525.1"/>
    </source>
</evidence>
<reference evidence="23" key="1">
    <citation type="journal article" date="2020" name="Nat. Commun.">
        <title>Genome assembly of wild tea tree DASZ reveals pedigree and selection history of tea varieties.</title>
        <authorList>
            <person name="Zhang W."/>
            <person name="Zhang Y."/>
            <person name="Qiu H."/>
            <person name="Guo Y."/>
            <person name="Wan H."/>
            <person name="Zhang X."/>
            <person name="Scossa F."/>
            <person name="Alseekh S."/>
            <person name="Zhang Q."/>
            <person name="Wang P."/>
            <person name="Xu L."/>
            <person name="Schmidt M.H."/>
            <person name="Jia X."/>
            <person name="Li D."/>
            <person name="Zhu A."/>
            <person name="Guo F."/>
            <person name="Chen W."/>
            <person name="Ni D."/>
            <person name="Usadel B."/>
            <person name="Fernie A.R."/>
            <person name="Wen W."/>
        </authorList>
    </citation>
    <scope>NUCLEOTIDE SEQUENCE [LARGE SCALE GENOMIC DNA]</scope>
    <source>
        <strain evidence="23">cv. G240</strain>
    </source>
</reference>
<dbReference type="EC" id="2.7.11.1" evidence="3"/>
<feature type="transmembrane region" description="Helical" evidence="20">
    <location>
        <begin position="606"/>
        <end position="630"/>
    </location>
</feature>
<dbReference type="Gene3D" id="1.10.510.10">
    <property type="entry name" value="Transferase(Phosphotransferase) domain 1"/>
    <property type="match status" value="1"/>
</dbReference>
<keyword evidence="4" id="KW-0723">Serine/threonine-protein kinase</keyword>
<dbReference type="Pfam" id="PF08263">
    <property type="entry name" value="LRRNT_2"/>
    <property type="match status" value="1"/>
</dbReference>
<dbReference type="PROSITE" id="PS50011">
    <property type="entry name" value="PROTEIN_KINASE_DOM"/>
    <property type="match status" value="1"/>
</dbReference>
<evidence type="ECO:0000256" key="11">
    <source>
        <dbReference type="ARBA" id="ARBA00022777"/>
    </source>
</evidence>
<dbReference type="FunFam" id="3.80.10.10:FF:000387">
    <property type="entry name" value="Probable LRR receptor-like serine/threonine-protein kinase At1g06840"/>
    <property type="match status" value="1"/>
</dbReference>
<keyword evidence="6" id="KW-0808">Transferase</keyword>
<evidence type="ECO:0000256" key="4">
    <source>
        <dbReference type="ARBA" id="ARBA00022527"/>
    </source>
</evidence>
<keyword evidence="16" id="KW-0325">Glycoprotein</keyword>
<dbReference type="PROSITE" id="PS00108">
    <property type="entry name" value="PROTEIN_KINASE_ST"/>
    <property type="match status" value="1"/>
</dbReference>
<keyword evidence="5" id="KW-0433">Leucine-rich repeat</keyword>
<evidence type="ECO:0000256" key="17">
    <source>
        <dbReference type="ARBA" id="ARBA00047899"/>
    </source>
</evidence>
<proteinExistence type="inferred from homology"/>
<sequence>MLSNSAMAMTMTHIDNDSSVVRVLSTQLNNPPYAYLFVLMGIFLMNWLKMAGERVCLITIILAFLSCYFALLAASQITHPLEVAALQAIHGKLQDPLKNLRNWAKKDPCTSNWTGVICNVHSSDGYLHVQELRLLNKNLSGILPPELGQLPHMEILDFMWNKISGSIPKEIGNITSLHHLLLSGNQISGPLPDELGFLPNLIKFQLDRNYISGPLPKSFANLSNVKHFHMNNNSISGQIPYELSELLQLQHVLLDNNNLSGYLPPELSKMPNLKILQLDNNNFSGSGIPDSYGNMSKLLKLSLRNCKLEGIVPDLSGIPGLRYLDLSQNQLSGSIPSSKLSANITTIDLSNNTINGSIPYNFSGLPYLQTLSLQNNWLSGFIPSTIWKNMTFGADAKLKLDFRNNLLSDISGSLDPPSNVTMMLQGNPVCDRANQLNITPFCGPENEEGATDSLSHANNSCQPQSCPLSDHFEYVPASPLNCFCAAPFGVGLLLRSPSISDFPPYRLPFEVYMTSNLGLELYQLSIDSILWQNGPRLRMYLKIFPQVNDSNEFNESQIQRIANQIATFAIPGNDTFGPYDLLNFTLQGPYSNFFLPPLKTGISKGAVAGIVLGAISCAAVLILVIILVFLKMKPRSQHEIPRDQSIMKIPVKIKGVKGFTFNEMQVATCSFGISRQVGQGGYGKVYKGILTDGTVVAIKRAQQGSLQGEKEFYTEIELLSRLHHRNLVSLVGYCDEEDEQMLVYEFMPNGSLHDLLSAGSKESLSFGRRLHIALDAAKGILYLHSEADPPVIHRDIKANNILLDSKFTAKVSDFGISRLAPVADTSGIATAHVSTGVKGTPGYLDPEYFSTHKLTEKSDVYSLGIVFLELLTGMQPISHGRHIVREVNAACQSGLMLSIIDQSMGQYPSECSKRFMALAVQCSQVEQEARPSMLEVVRELENIAALLPQSEAIPLELEASSSGMSRSALSSVYSRKNSHVSMDFPGSDLVSGVIPTIRPR</sequence>
<keyword evidence="15" id="KW-0675">Receptor</keyword>
<evidence type="ECO:0000256" key="7">
    <source>
        <dbReference type="ARBA" id="ARBA00022692"/>
    </source>
</evidence>
<evidence type="ECO:0000256" key="2">
    <source>
        <dbReference type="ARBA" id="ARBA00008684"/>
    </source>
</evidence>
<keyword evidence="12 19" id="KW-0067">ATP-binding</keyword>
<dbReference type="SUPFAM" id="SSF52058">
    <property type="entry name" value="L domain-like"/>
    <property type="match status" value="1"/>
</dbReference>
<evidence type="ECO:0000256" key="14">
    <source>
        <dbReference type="ARBA" id="ARBA00023136"/>
    </source>
</evidence>
<evidence type="ECO:0000256" key="1">
    <source>
        <dbReference type="ARBA" id="ARBA00004479"/>
    </source>
</evidence>
<evidence type="ECO:0000256" key="13">
    <source>
        <dbReference type="ARBA" id="ARBA00022989"/>
    </source>
</evidence>
<dbReference type="Pfam" id="PF13855">
    <property type="entry name" value="LRR_8"/>
    <property type="match status" value="1"/>
</dbReference>
<evidence type="ECO:0000256" key="19">
    <source>
        <dbReference type="PROSITE-ProRule" id="PRU10141"/>
    </source>
</evidence>
<feature type="transmembrane region" description="Helical" evidence="20">
    <location>
        <begin position="32"/>
        <end position="48"/>
    </location>
</feature>
<dbReference type="GO" id="GO:0005524">
    <property type="term" value="F:ATP binding"/>
    <property type="evidence" value="ECO:0007669"/>
    <property type="project" value="UniProtKB-UniRule"/>
</dbReference>
<keyword evidence="9" id="KW-0677">Repeat</keyword>
<comment type="similarity">
    <text evidence="2">Belongs to the protein kinase superfamily. Ser/Thr protein kinase family.</text>
</comment>
<accession>A0A7J7HLT7</accession>
<dbReference type="CDD" id="cd14066">
    <property type="entry name" value="STKc_IRAK"/>
    <property type="match status" value="1"/>
</dbReference>
<reference evidence="22 23" key="2">
    <citation type="submission" date="2020-07" db="EMBL/GenBank/DDBJ databases">
        <title>Genome assembly of wild tea tree DASZ reveals pedigree and selection history of tea varieties.</title>
        <authorList>
            <person name="Zhang W."/>
        </authorList>
    </citation>
    <scope>NUCLEOTIDE SEQUENCE [LARGE SCALE GENOMIC DNA]</scope>
    <source>
        <strain evidence="23">cv. G240</strain>
        <tissue evidence="22">Leaf</tissue>
    </source>
</reference>
<evidence type="ECO:0000256" key="6">
    <source>
        <dbReference type="ARBA" id="ARBA00022679"/>
    </source>
</evidence>
<evidence type="ECO:0000256" key="15">
    <source>
        <dbReference type="ARBA" id="ARBA00023170"/>
    </source>
</evidence>
<evidence type="ECO:0000256" key="3">
    <source>
        <dbReference type="ARBA" id="ARBA00012513"/>
    </source>
</evidence>
<dbReference type="AlphaFoldDB" id="A0A7J7HLT7"/>
<evidence type="ECO:0000256" key="10">
    <source>
        <dbReference type="ARBA" id="ARBA00022741"/>
    </source>
</evidence>
<dbReference type="Gene3D" id="3.80.10.10">
    <property type="entry name" value="Ribonuclease Inhibitor"/>
    <property type="match status" value="3"/>
</dbReference>
<protein>
    <recommendedName>
        <fullName evidence="3">non-specific serine/threonine protein kinase</fullName>
        <ecNumber evidence="3">2.7.11.1</ecNumber>
    </recommendedName>
</protein>
<dbReference type="PROSITE" id="PS00107">
    <property type="entry name" value="PROTEIN_KINASE_ATP"/>
    <property type="match status" value="1"/>
</dbReference>
<evidence type="ECO:0000256" key="20">
    <source>
        <dbReference type="SAM" id="Phobius"/>
    </source>
</evidence>
<dbReference type="FunFam" id="1.10.510.10:FF:000453">
    <property type="entry name" value="LRR receptor-like serine/threonine-protein kinase HSL2"/>
    <property type="match status" value="1"/>
</dbReference>
<dbReference type="GO" id="GO:0004674">
    <property type="term" value="F:protein serine/threonine kinase activity"/>
    <property type="evidence" value="ECO:0007669"/>
    <property type="project" value="UniProtKB-KW"/>
</dbReference>
<keyword evidence="23" id="KW-1185">Reference proteome</keyword>
<dbReference type="InterPro" id="IPR032675">
    <property type="entry name" value="LRR_dom_sf"/>
</dbReference>
<evidence type="ECO:0000313" key="23">
    <source>
        <dbReference type="Proteomes" id="UP000593564"/>
    </source>
</evidence>
<comment type="catalytic activity">
    <reaction evidence="17">
        <text>L-threonyl-[protein] + ATP = O-phospho-L-threonyl-[protein] + ADP + H(+)</text>
        <dbReference type="Rhea" id="RHEA:46608"/>
        <dbReference type="Rhea" id="RHEA-COMP:11060"/>
        <dbReference type="Rhea" id="RHEA-COMP:11605"/>
        <dbReference type="ChEBI" id="CHEBI:15378"/>
        <dbReference type="ChEBI" id="CHEBI:30013"/>
        <dbReference type="ChEBI" id="CHEBI:30616"/>
        <dbReference type="ChEBI" id="CHEBI:61977"/>
        <dbReference type="ChEBI" id="CHEBI:456216"/>
        <dbReference type="EC" id="2.7.11.1"/>
    </reaction>
</comment>
<comment type="subcellular location">
    <subcellularLocation>
        <location evidence="1">Membrane</location>
        <topology evidence="1">Single-pass type I membrane protein</topology>
    </subcellularLocation>
</comment>
<dbReference type="SMART" id="SM00220">
    <property type="entry name" value="S_TKc"/>
    <property type="match status" value="1"/>
</dbReference>
<comment type="catalytic activity">
    <reaction evidence="18">
        <text>L-seryl-[protein] + ATP = O-phospho-L-seryl-[protein] + ADP + H(+)</text>
        <dbReference type="Rhea" id="RHEA:17989"/>
        <dbReference type="Rhea" id="RHEA-COMP:9863"/>
        <dbReference type="Rhea" id="RHEA-COMP:11604"/>
        <dbReference type="ChEBI" id="CHEBI:15378"/>
        <dbReference type="ChEBI" id="CHEBI:29999"/>
        <dbReference type="ChEBI" id="CHEBI:30616"/>
        <dbReference type="ChEBI" id="CHEBI:83421"/>
        <dbReference type="ChEBI" id="CHEBI:456216"/>
        <dbReference type="EC" id="2.7.11.1"/>
    </reaction>
</comment>
<dbReference type="PANTHER" id="PTHR45974">
    <property type="entry name" value="RECEPTOR-LIKE PROTEIN 55"/>
    <property type="match status" value="1"/>
</dbReference>
<evidence type="ECO:0000256" key="9">
    <source>
        <dbReference type="ARBA" id="ARBA00022737"/>
    </source>
</evidence>
<dbReference type="Pfam" id="PF00560">
    <property type="entry name" value="LRR_1"/>
    <property type="match status" value="4"/>
</dbReference>
<feature type="domain" description="Protein kinase" evidence="21">
    <location>
        <begin position="671"/>
        <end position="947"/>
    </location>
</feature>
<dbReference type="SUPFAM" id="SSF56112">
    <property type="entry name" value="Protein kinase-like (PK-like)"/>
    <property type="match status" value="1"/>
</dbReference>
<dbReference type="FunFam" id="3.30.200.20:FF:000328">
    <property type="entry name" value="Leucine-rich repeat protein kinase family protein"/>
    <property type="match status" value="1"/>
</dbReference>
<evidence type="ECO:0000256" key="12">
    <source>
        <dbReference type="ARBA" id="ARBA00022840"/>
    </source>
</evidence>
<dbReference type="InterPro" id="IPR011009">
    <property type="entry name" value="Kinase-like_dom_sf"/>
</dbReference>
<keyword evidence="13 20" id="KW-1133">Transmembrane helix</keyword>
<keyword evidence="8" id="KW-0732">Signal</keyword>
<dbReference type="InterPro" id="IPR000719">
    <property type="entry name" value="Prot_kinase_dom"/>
</dbReference>
<dbReference type="Proteomes" id="UP000593564">
    <property type="component" value="Unassembled WGS sequence"/>
</dbReference>
<dbReference type="InterPro" id="IPR008271">
    <property type="entry name" value="Ser/Thr_kinase_AS"/>
</dbReference>
<dbReference type="GO" id="GO:0016020">
    <property type="term" value="C:membrane"/>
    <property type="evidence" value="ECO:0007669"/>
    <property type="project" value="UniProtKB-SubCell"/>
</dbReference>
<evidence type="ECO:0000256" key="8">
    <source>
        <dbReference type="ARBA" id="ARBA00022729"/>
    </source>
</evidence>
<evidence type="ECO:0000259" key="21">
    <source>
        <dbReference type="PROSITE" id="PS50011"/>
    </source>
</evidence>
<keyword evidence="14 20" id="KW-0472">Membrane</keyword>
<dbReference type="InterPro" id="IPR013210">
    <property type="entry name" value="LRR_N_plant-typ"/>
</dbReference>
<organism evidence="22 23">
    <name type="scientific">Camellia sinensis</name>
    <name type="common">Tea plant</name>
    <name type="synonym">Thea sinensis</name>
    <dbReference type="NCBI Taxonomy" id="4442"/>
    <lineage>
        <taxon>Eukaryota</taxon>
        <taxon>Viridiplantae</taxon>
        <taxon>Streptophyta</taxon>
        <taxon>Embryophyta</taxon>
        <taxon>Tracheophyta</taxon>
        <taxon>Spermatophyta</taxon>
        <taxon>Magnoliopsida</taxon>
        <taxon>eudicotyledons</taxon>
        <taxon>Gunneridae</taxon>
        <taxon>Pentapetalae</taxon>
        <taxon>asterids</taxon>
        <taxon>Ericales</taxon>
        <taxon>Theaceae</taxon>
        <taxon>Camellia</taxon>
    </lineage>
</organism>